<sequence>MLCGSTYPTLNWAIPVDITIDKALKQVKRGLYDQAQLILPASQMIDKISGYLRDALKKPVYLCAVILDSTFKTNYWTKNCVFMQENYNLSVNEITKMFTLVALEFEKEHKD</sequence>
<dbReference type="EMBL" id="PGCJ01000185">
    <property type="protein sequence ID" value="PLW40150.1"/>
    <property type="molecule type" value="Genomic_DNA"/>
</dbReference>
<dbReference type="OrthoDB" id="2505635at2759"/>
<keyword evidence="2" id="KW-1185">Reference proteome</keyword>
<gene>
    <name evidence="1" type="ORF">PCANC_18248</name>
</gene>
<dbReference type="AlphaFoldDB" id="A0A2N5UQX1"/>
<dbReference type="Proteomes" id="UP000235388">
    <property type="component" value="Unassembled WGS sequence"/>
</dbReference>
<comment type="caution">
    <text evidence="1">The sequence shown here is derived from an EMBL/GenBank/DDBJ whole genome shotgun (WGS) entry which is preliminary data.</text>
</comment>
<protein>
    <recommendedName>
        <fullName evidence="3">hAT-like transposase RNase-H fold domain-containing protein</fullName>
    </recommendedName>
</protein>
<evidence type="ECO:0000313" key="1">
    <source>
        <dbReference type="EMBL" id="PLW40150.1"/>
    </source>
</evidence>
<reference evidence="1 2" key="1">
    <citation type="submission" date="2017-11" db="EMBL/GenBank/DDBJ databases">
        <title>De novo assembly and phasing of dikaryotic genomes from two isolates of Puccinia coronata f. sp. avenae, the causal agent of oat crown rust.</title>
        <authorList>
            <person name="Miller M.E."/>
            <person name="Zhang Y."/>
            <person name="Omidvar V."/>
            <person name="Sperschneider J."/>
            <person name="Schwessinger B."/>
            <person name="Raley C."/>
            <person name="Palmer J.M."/>
            <person name="Garnica D."/>
            <person name="Upadhyaya N."/>
            <person name="Rathjen J."/>
            <person name="Taylor J.M."/>
            <person name="Park R.F."/>
            <person name="Dodds P.N."/>
            <person name="Hirsch C.D."/>
            <person name="Kianian S.F."/>
            <person name="Figueroa M."/>
        </authorList>
    </citation>
    <scope>NUCLEOTIDE SEQUENCE [LARGE SCALE GENOMIC DNA]</scope>
    <source>
        <strain evidence="1">12NC29</strain>
    </source>
</reference>
<organism evidence="1 2">
    <name type="scientific">Puccinia coronata f. sp. avenae</name>
    <dbReference type="NCBI Taxonomy" id="200324"/>
    <lineage>
        <taxon>Eukaryota</taxon>
        <taxon>Fungi</taxon>
        <taxon>Dikarya</taxon>
        <taxon>Basidiomycota</taxon>
        <taxon>Pucciniomycotina</taxon>
        <taxon>Pucciniomycetes</taxon>
        <taxon>Pucciniales</taxon>
        <taxon>Pucciniaceae</taxon>
        <taxon>Puccinia</taxon>
    </lineage>
</organism>
<name>A0A2N5UQX1_9BASI</name>
<proteinExistence type="predicted"/>
<evidence type="ECO:0008006" key="3">
    <source>
        <dbReference type="Google" id="ProtNLM"/>
    </source>
</evidence>
<accession>A0A2N5UQX1</accession>
<evidence type="ECO:0000313" key="2">
    <source>
        <dbReference type="Proteomes" id="UP000235388"/>
    </source>
</evidence>